<dbReference type="GO" id="GO:0042597">
    <property type="term" value="C:periplasmic space"/>
    <property type="evidence" value="ECO:0007669"/>
    <property type="project" value="UniProtKB-SubCell"/>
</dbReference>
<dbReference type="AlphaFoldDB" id="A0A1D2QP75"/>
<dbReference type="GO" id="GO:0016829">
    <property type="term" value="F:lyase activity"/>
    <property type="evidence" value="ECO:0007669"/>
    <property type="project" value="UniProtKB-KW"/>
</dbReference>
<dbReference type="PANTHER" id="PTHR39210">
    <property type="entry name" value="HEPARIN-SULFATE LYASE"/>
    <property type="match status" value="1"/>
</dbReference>
<dbReference type="Pfam" id="PF16889">
    <property type="entry name" value="Hepar_II_III_N"/>
    <property type="match status" value="1"/>
</dbReference>
<evidence type="ECO:0000259" key="5">
    <source>
        <dbReference type="Pfam" id="PF07940"/>
    </source>
</evidence>
<name>A0A1D2QP75_9GAMM</name>
<dbReference type="InterPro" id="IPR008929">
    <property type="entry name" value="Chondroitin_lyas"/>
</dbReference>
<comment type="caution">
    <text evidence="7">The sequence shown here is derived from an EMBL/GenBank/DDBJ whole genome shotgun (WGS) entry which is preliminary data.</text>
</comment>
<dbReference type="InterPro" id="IPR031680">
    <property type="entry name" value="Hepar_II_III_N"/>
</dbReference>
<comment type="subcellular location">
    <subcellularLocation>
        <location evidence="1">Periplasm</location>
    </subcellularLocation>
</comment>
<dbReference type="Proteomes" id="UP000242502">
    <property type="component" value="Unassembled WGS sequence"/>
</dbReference>
<evidence type="ECO:0000256" key="4">
    <source>
        <dbReference type="ARBA" id="ARBA00023239"/>
    </source>
</evidence>
<keyword evidence="4" id="KW-0456">Lyase</keyword>
<reference evidence="7 8" key="1">
    <citation type="journal article" date="2016" name="Appl. Environ. Microbiol.">
        <title>Lack of Overt Genome Reduction in the Bryostatin-Producing Bryozoan Symbiont "Candidatus Endobugula sertula".</title>
        <authorList>
            <person name="Miller I.J."/>
            <person name="Vanee N."/>
            <person name="Fong S.S."/>
            <person name="Lim-Fong G.E."/>
            <person name="Kwan J.C."/>
        </authorList>
    </citation>
    <scope>NUCLEOTIDE SEQUENCE [LARGE SCALE GENOMIC DNA]</scope>
    <source>
        <strain evidence="7">AB1-4</strain>
    </source>
</reference>
<feature type="domain" description="Heparinase II/III-like C-terminal" evidence="5">
    <location>
        <begin position="439"/>
        <end position="657"/>
    </location>
</feature>
<dbReference type="STRING" id="62101.AB835_09160"/>
<evidence type="ECO:0000256" key="2">
    <source>
        <dbReference type="ARBA" id="ARBA00022729"/>
    </source>
</evidence>
<organism evidence="7 8">
    <name type="scientific">Candidatus Endobugula sertula</name>
    <name type="common">Bugula neritina bacterial symbiont</name>
    <dbReference type="NCBI Taxonomy" id="62101"/>
    <lineage>
        <taxon>Bacteria</taxon>
        <taxon>Pseudomonadati</taxon>
        <taxon>Pseudomonadota</taxon>
        <taxon>Gammaproteobacteria</taxon>
        <taxon>Cellvibrionales</taxon>
        <taxon>Cellvibrionaceae</taxon>
        <taxon>Candidatus Endobugula</taxon>
    </lineage>
</organism>
<protein>
    <submittedName>
        <fullName evidence="7">Uncharacterized protein</fullName>
    </submittedName>
</protein>
<evidence type="ECO:0000313" key="7">
    <source>
        <dbReference type="EMBL" id="ODS23379.1"/>
    </source>
</evidence>
<dbReference type="Gene3D" id="1.50.10.100">
    <property type="entry name" value="Chondroitin AC/alginate lyase"/>
    <property type="match status" value="1"/>
</dbReference>
<dbReference type="EMBL" id="MDLC01000030">
    <property type="protein sequence ID" value="ODS23379.1"/>
    <property type="molecule type" value="Genomic_DNA"/>
</dbReference>
<dbReference type="PANTHER" id="PTHR39210:SF1">
    <property type="entry name" value="HEPARIN-SULFATE LYASE"/>
    <property type="match status" value="1"/>
</dbReference>
<evidence type="ECO:0000259" key="6">
    <source>
        <dbReference type="Pfam" id="PF16889"/>
    </source>
</evidence>
<dbReference type="SUPFAM" id="SSF48230">
    <property type="entry name" value="Chondroitin AC/alginate lyase"/>
    <property type="match status" value="1"/>
</dbReference>
<feature type="domain" description="Heparin-sulfate lyase N-terminal" evidence="6">
    <location>
        <begin position="59"/>
        <end position="337"/>
    </location>
</feature>
<gene>
    <name evidence="7" type="ORF">AB835_09160</name>
</gene>
<dbReference type="Gene3D" id="2.70.98.70">
    <property type="match status" value="1"/>
</dbReference>
<evidence type="ECO:0000313" key="8">
    <source>
        <dbReference type="Proteomes" id="UP000242502"/>
    </source>
</evidence>
<dbReference type="InterPro" id="IPR012480">
    <property type="entry name" value="Hepar_II_III_C"/>
</dbReference>
<accession>A0A1D2QP75</accession>
<evidence type="ECO:0000256" key="1">
    <source>
        <dbReference type="ARBA" id="ARBA00004418"/>
    </source>
</evidence>
<evidence type="ECO:0000256" key="3">
    <source>
        <dbReference type="ARBA" id="ARBA00022764"/>
    </source>
</evidence>
<proteinExistence type="predicted"/>
<sequence>MINKLFNRFNRLANELRLLGFKASYRRIIFEVRRRLGLDAIVKRPRQFSIKQYLRTSQSLPTETTEYIQYWRLHRTRLGLNKADDAQRLLLELIPTEHQEAISRRALEIHEGIYQQFSHNKQQYSSDNLWYQNPEDGIIWPQTHSSKILLHLRQYGDIKLVWEIGRFSWAMDLVRAWILDRNDTHIDLLFKLIQDFADNNPLYIGPQWTSEQEVGIRVLMLTFIQEVLAEEDVLTGERLQLLHALLELHGHYLEHDLNYAEIAIRNNHLIHGAIGLYAVSSVLLWHPKSTLWHQKAATVLQAAVEEQWYDDGGYVQPSHNYQRSAWHGMLWARMIAQPLGDTALVNAIHSKASASYRFFISQLNLTTGMLPNWGPNDGALIGLWTSCDYADYRPLIQTLGYLSNNTLPFTEGPWDEELFWFCGKDSLDANRYLFQHSELVNLNKQGLHILRPSPSTFAVLRCGSVSSRYGQQADQLHVDLWDSGNNIALDAGSYNYNKGIHIHNWFRGTASHNTVIIDELDQMIPHRTFKYLRWTKADYQVCNIKGVDHAILGVHHGYTRLEGCWGHARLLLYVNQSWIIIDRLWPMEPSDREVTLRLHWQLPPGNIQTGKEHVQLTIKEDSYYFSLICSLNHSYLSVVQGEDRKQNFDGWHSRYYNNREPIPAINLKAQAASECLYITVVGKEKAMIELIEDNKSVKINRDHTISLQVLFNTAPSLLEKLL</sequence>
<keyword evidence="3" id="KW-0574">Periplasm</keyword>
<dbReference type="Pfam" id="PF07940">
    <property type="entry name" value="Hepar_II_III_C"/>
    <property type="match status" value="1"/>
</dbReference>
<keyword evidence="2" id="KW-0732">Signal</keyword>